<dbReference type="GO" id="GO:0006107">
    <property type="term" value="P:oxaloacetate metabolic process"/>
    <property type="evidence" value="ECO:0007669"/>
    <property type="project" value="TreeGrafter"/>
</dbReference>
<dbReference type="InterPro" id="IPR005000">
    <property type="entry name" value="Aldolase/citrate-lyase_domain"/>
</dbReference>
<dbReference type="InterPro" id="IPR040442">
    <property type="entry name" value="Pyrv_kinase-like_dom_sf"/>
</dbReference>
<dbReference type="EMBL" id="AZYO01000053">
    <property type="protein sequence ID" value="KOS54873.1"/>
    <property type="molecule type" value="Genomic_DNA"/>
</dbReference>
<comment type="cofactor">
    <cofactor evidence="1">
        <name>Mg(2+)</name>
        <dbReference type="ChEBI" id="CHEBI:18420"/>
    </cofactor>
</comment>
<dbReference type="SUPFAM" id="SSF51621">
    <property type="entry name" value="Phosphoenolpyruvate/pyruvate domain"/>
    <property type="match status" value="1"/>
</dbReference>
<reference evidence="8" key="2">
    <citation type="submission" date="2015-01" db="EMBL/GenBank/DDBJ databases">
        <title>Draft genome sequence of potential hydrocarbon metabolising strain of Rhodococcus rhodochrous.</title>
        <authorList>
            <person name="Aggarwal R.K."/>
            <person name="Dawar C."/>
        </authorList>
    </citation>
    <scope>NUCLEOTIDE SEQUENCE [LARGE SCALE GENOMIC DNA]</scope>
    <source>
        <strain evidence="8">KG-21</strain>
    </source>
</reference>
<comment type="caution">
    <text evidence="7">The sequence shown here is derived from an EMBL/GenBank/DDBJ whole genome shotgun (WGS) entry which is preliminary data.</text>
</comment>
<feature type="domain" description="HpcH/HpaI aldolase/citrate lyase" evidence="6">
    <location>
        <begin position="17"/>
        <end position="219"/>
    </location>
</feature>
<dbReference type="PANTHER" id="PTHR32308">
    <property type="entry name" value="LYASE BETA SUBUNIT, PUTATIVE (AFU_ORTHOLOGUE AFUA_4G13030)-RELATED"/>
    <property type="match status" value="1"/>
</dbReference>
<dbReference type="Proteomes" id="UP000037712">
    <property type="component" value="Unassembled WGS sequence"/>
</dbReference>
<dbReference type="RefSeq" id="WP_054373869.1">
    <property type="nucleotide sequence ID" value="NZ_AZYO01000053.1"/>
</dbReference>
<keyword evidence="7" id="KW-0456">Lyase</keyword>
<evidence type="ECO:0000256" key="2">
    <source>
        <dbReference type="ARBA" id="ARBA00022723"/>
    </source>
</evidence>
<dbReference type="GO" id="GO:0000287">
    <property type="term" value="F:magnesium ion binding"/>
    <property type="evidence" value="ECO:0007669"/>
    <property type="project" value="TreeGrafter"/>
</dbReference>
<dbReference type="AlphaFoldDB" id="A0A0M9WMT3"/>
<evidence type="ECO:0000256" key="5">
    <source>
        <dbReference type="PIRSR" id="PIRSR015582-2"/>
    </source>
</evidence>
<evidence type="ECO:0000256" key="3">
    <source>
        <dbReference type="ARBA" id="ARBA00022842"/>
    </source>
</evidence>
<name>A0A0M9WMT3_RHORH</name>
<gene>
    <name evidence="7" type="ORF">Z051_17850</name>
</gene>
<evidence type="ECO:0000259" key="6">
    <source>
        <dbReference type="Pfam" id="PF03328"/>
    </source>
</evidence>
<evidence type="ECO:0000256" key="4">
    <source>
        <dbReference type="PIRSR" id="PIRSR015582-1"/>
    </source>
</evidence>
<feature type="binding site" evidence="4">
    <location>
        <position position="74"/>
    </location>
    <ligand>
        <name>substrate</name>
    </ligand>
</feature>
<dbReference type="PATRIC" id="fig|1441923.3.peg.3899"/>
<protein>
    <submittedName>
        <fullName evidence="7">Citrate lyase subunit beta</fullName>
    </submittedName>
</protein>
<keyword evidence="2 5" id="KW-0479">Metal-binding</keyword>
<dbReference type="InterPro" id="IPR015813">
    <property type="entry name" value="Pyrv/PenolPyrv_kinase-like_dom"/>
</dbReference>
<dbReference type="PANTHER" id="PTHR32308:SF10">
    <property type="entry name" value="CITRATE LYASE SUBUNIT BETA"/>
    <property type="match status" value="1"/>
</dbReference>
<organism evidence="7 8">
    <name type="scientific">Rhodococcus rhodochrous KG-21</name>
    <dbReference type="NCBI Taxonomy" id="1441923"/>
    <lineage>
        <taxon>Bacteria</taxon>
        <taxon>Bacillati</taxon>
        <taxon>Actinomycetota</taxon>
        <taxon>Actinomycetes</taxon>
        <taxon>Mycobacteriales</taxon>
        <taxon>Nocardiaceae</taxon>
        <taxon>Rhodococcus</taxon>
    </lineage>
</organism>
<dbReference type="Gene3D" id="3.20.20.60">
    <property type="entry name" value="Phosphoenolpyruvate-binding domains"/>
    <property type="match status" value="1"/>
</dbReference>
<dbReference type="GO" id="GO:0016829">
    <property type="term" value="F:lyase activity"/>
    <property type="evidence" value="ECO:0007669"/>
    <property type="project" value="UniProtKB-KW"/>
</dbReference>
<reference evidence="7 8" key="1">
    <citation type="journal article" date="2015" name="Genome Announc.">
        <title>Draft Genome Sequence of Rhodococcus rhodochrous Strain KG-21, a Soil Isolate from Oil Fields of Krishna-Godavari Basin, India.</title>
        <authorList>
            <person name="Dawar C."/>
            <person name="Aggarwal R.K."/>
        </authorList>
    </citation>
    <scope>NUCLEOTIDE SEQUENCE [LARGE SCALE GENOMIC DNA]</scope>
    <source>
        <strain evidence="7 8">KG-21</strain>
    </source>
</reference>
<dbReference type="Pfam" id="PF03328">
    <property type="entry name" value="HpcH_HpaI"/>
    <property type="match status" value="1"/>
</dbReference>
<evidence type="ECO:0000313" key="8">
    <source>
        <dbReference type="Proteomes" id="UP000037712"/>
    </source>
</evidence>
<feature type="binding site" evidence="5">
    <location>
        <position position="154"/>
    </location>
    <ligand>
        <name>Mg(2+)</name>
        <dbReference type="ChEBI" id="CHEBI:18420"/>
    </ligand>
</feature>
<proteinExistence type="predicted"/>
<dbReference type="InterPro" id="IPR011206">
    <property type="entry name" value="Citrate_lyase_beta/mcl1/mcl2"/>
</dbReference>
<dbReference type="PIRSF" id="PIRSF015582">
    <property type="entry name" value="Cit_lyase_B"/>
    <property type="match status" value="1"/>
</dbReference>
<accession>A0A0M9WMT3</accession>
<sequence length="279" mass="29447">MHTPIIRSEPIDAAHARSWVLVPANRPESFAAAASSAADAVIVDLEDAVVPTQKPRAREALAAWLSNGAHAWVRINDTTTPFWADDVAFLSGLQGVDGVVLAKTENPAQVQATAEHLPPGTRIVALVETALGMTAVHDIARAPATFRLAFGSGDFRRDTGAHATFLAMACARSQLVIASRAAALPGPIDGSTIGLEGTTLVEDTEHAVEMGLTGRLCMHSEHAAVVNRILSPTDADILWAREVIDTLGEHGEHVSAGSDLPRLARARRITGLAALYSML</sequence>
<feature type="binding site" evidence="5">
    <location>
        <position position="128"/>
    </location>
    <ligand>
        <name>Mg(2+)</name>
        <dbReference type="ChEBI" id="CHEBI:18420"/>
    </ligand>
</feature>
<evidence type="ECO:0000313" key="7">
    <source>
        <dbReference type="EMBL" id="KOS54873.1"/>
    </source>
</evidence>
<feature type="binding site" evidence="4">
    <location>
        <position position="128"/>
    </location>
    <ligand>
        <name>substrate</name>
    </ligand>
</feature>
<keyword evidence="3 5" id="KW-0460">Magnesium</keyword>
<evidence type="ECO:0000256" key="1">
    <source>
        <dbReference type="ARBA" id="ARBA00001946"/>
    </source>
</evidence>